<dbReference type="InterPro" id="IPR004706">
    <property type="entry name" value="Arsenical-R_Acr3"/>
</dbReference>
<dbReference type="NCBIfam" id="TIGR00832">
    <property type="entry name" value="acr3"/>
    <property type="match status" value="1"/>
</dbReference>
<keyword evidence="11" id="KW-1185">Reference proteome</keyword>
<keyword evidence="4" id="KW-1003">Cell membrane</keyword>
<comment type="caution">
    <text evidence="10">The sequence shown here is derived from an EMBL/GenBank/DDBJ whole genome shotgun (WGS) entry which is preliminary data.</text>
</comment>
<feature type="transmembrane region" description="Helical" evidence="9">
    <location>
        <begin position="321"/>
        <end position="347"/>
    </location>
</feature>
<evidence type="ECO:0000256" key="9">
    <source>
        <dbReference type="SAM" id="Phobius"/>
    </source>
</evidence>
<keyword evidence="5 9" id="KW-0812">Transmembrane</keyword>
<dbReference type="EMBL" id="JANAWD010000029">
    <property type="protein sequence ID" value="KAJ3490401.1"/>
    <property type="molecule type" value="Genomic_DNA"/>
</dbReference>
<sequence length="441" mass="48403">MASGTEENKQVSTCIEQSPSLPLPTCEGHASTENNDPIPTNGVSRFDLTYHLSVIKLAPSTGIFRRLSVIDKLLTPAIFVAMVVGIVIGEFVPSVQEAFDTVQFKSVSLPIAIGLIVMMYPVLTKVKYESLLQLRQSGRSGNSSSWFHHIVISLALNWIVAPFVMLGLAWATLPDLPTFRTGVILVGLARCIAMVLVWNDLAGGDREYCALLVVVNSLLQIVLYGPYAVLFINIIGGAKAQENIHVSYGDVAISVLIYLGIPLSLGFLTRIVLLSTPRSTTFLHKTYIPLVSPLTTIGLLYTIVVMFAYQGHHILHTLGPVFRVFVPLILYFCIMWTIGFGMIWWIWKRWGKGKRAWGYEMASVQAFTAASNNFELAIAVAIAVYGVGSDQALAATIGPLVEVPVLLSITWVSVWLQKRLFHVEHEEGEKIDANGSSNSMP</sequence>
<feature type="transmembrane region" description="Helical" evidence="9">
    <location>
        <begin position="73"/>
        <end position="95"/>
    </location>
</feature>
<feature type="transmembrane region" description="Helical" evidence="9">
    <location>
        <begin position="179"/>
        <end position="198"/>
    </location>
</feature>
<evidence type="ECO:0000256" key="6">
    <source>
        <dbReference type="ARBA" id="ARBA00022849"/>
    </source>
</evidence>
<organism evidence="10 11">
    <name type="scientific">Meripilus lineatus</name>
    <dbReference type="NCBI Taxonomy" id="2056292"/>
    <lineage>
        <taxon>Eukaryota</taxon>
        <taxon>Fungi</taxon>
        <taxon>Dikarya</taxon>
        <taxon>Basidiomycota</taxon>
        <taxon>Agaricomycotina</taxon>
        <taxon>Agaricomycetes</taxon>
        <taxon>Polyporales</taxon>
        <taxon>Meripilaceae</taxon>
        <taxon>Meripilus</taxon>
    </lineage>
</organism>
<feature type="transmembrane region" description="Helical" evidence="9">
    <location>
        <begin position="210"/>
        <end position="235"/>
    </location>
</feature>
<dbReference type="InterPro" id="IPR002657">
    <property type="entry name" value="BilAc:Na_symport/Acr3"/>
</dbReference>
<evidence type="ECO:0000256" key="4">
    <source>
        <dbReference type="ARBA" id="ARBA00022475"/>
    </source>
</evidence>
<dbReference type="Pfam" id="PF01758">
    <property type="entry name" value="SBF"/>
    <property type="match status" value="1"/>
</dbReference>
<keyword evidence="7 9" id="KW-1133">Transmembrane helix</keyword>
<dbReference type="PANTHER" id="PTHR43057:SF1">
    <property type="entry name" value="ARSENICAL-RESISTANCE PROTEIN 3"/>
    <property type="match status" value="1"/>
</dbReference>
<evidence type="ECO:0000256" key="1">
    <source>
        <dbReference type="ARBA" id="ARBA00004651"/>
    </source>
</evidence>
<feature type="transmembrane region" description="Helical" evidence="9">
    <location>
        <begin position="367"/>
        <end position="387"/>
    </location>
</feature>
<accession>A0AAD5VAU1</accession>
<dbReference type="InterPro" id="IPR038770">
    <property type="entry name" value="Na+/solute_symporter_sf"/>
</dbReference>
<dbReference type="PANTHER" id="PTHR43057">
    <property type="entry name" value="ARSENITE EFFLUX TRANSPORTER"/>
    <property type="match status" value="1"/>
</dbReference>
<dbReference type="FunFam" id="1.20.1530.20:FF:000009">
    <property type="entry name" value="Arsenite transporter, ACR3 family"/>
    <property type="match status" value="1"/>
</dbReference>
<evidence type="ECO:0000313" key="11">
    <source>
        <dbReference type="Proteomes" id="UP001212997"/>
    </source>
</evidence>
<feature type="transmembrane region" description="Helical" evidence="9">
    <location>
        <begin position="287"/>
        <end position="309"/>
    </location>
</feature>
<comment type="subcellular location">
    <subcellularLocation>
        <location evidence="1">Cell membrane</location>
        <topology evidence="1">Multi-pass membrane protein</topology>
    </subcellularLocation>
</comment>
<proteinExistence type="inferred from homology"/>
<dbReference type="AlphaFoldDB" id="A0AAD5VAU1"/>
<dbReference type="Proteomes" id="UP001212997">
    <property type="component" value="Unassembled WGS sequence"/>
</dbReference>
<keyword evidence="8 9" id="KW-0472">Membrane</keyword>
<dbReference type="GO" id="GO:0015104">
    <property type="term" value="F:antimonite transmembrane transporter activity"/>
    <property type="evidence" value="ECO:0007669"/>
    <property type="project" value="TreeGrafter"/>
</dbReference>
<evidence type="ECO:0000313" key="10">
    <source>
        <dbReference type="EMBL" id="KAJ3490401.1"/>
    </source>
</evidence>
<evidence type="ECO:0000256" key="8">
    <source>
        <dbReference type="ARBA" id="ARBA00023136"/>
    </source>
</evidence>
<evidence type="ECO:0008006" key="12">
    <source>
        <dbReference type="Google" id="ProtNLM"/>
    </source>
</evidence>
<keyword evidence="3" id="KW-0813">Transport</keyword>
<feature type="transmembrane region" description="Helical" evidence="9">
    <location>
        <begin position="393"/>
        <end position="416"/>
    </location>
</feature>
<feature type="transmembrane region" description="Helical" evidence="9">
    <location>
        <begin position="107"/>
        <end position="126"/>
    </location>
</feature>
<evidence type="ECO:0000256" key="7">
    <source>
        <dbReference type="ARBA" id="ARBA00022989"/>
    </source>
</evidence>
<feature type="transmembrane region" description="Helical" evidence="9">
    <location>
        <begin position="255"/>
        <end position="275"/>
    </location>
</feature>
<reference evidence="10" key="1">
    <citation type="submission" date="2022-07" db="EMBL/GenBank/DDBJ databases">
        <title>Genome Sequence of Physisporinus lineatus.</title>
        <authorList>
            <person name="Buettner E."/>
        </authorList>
    </citation>
    <scope>NUCLEOTIDE SEQUENCE</scope>
    <source>
        <strain evidence="10">VT162</strain>
    </source>
</reference>
<dbReference type="Gene3D" id="1.20.1530.20">
    <property type="match status" value="1"/>
</dbReference>
<comment type="similarity">
    <text evidence="2">Belongs to the arsenical resistance-3 (ACR3) (TC 2.A.59) family.</text>
</comment>
<dbReference type="GO" id="GO:0046685">
    <property type="term" value="P:response to arsenic-containing substance"/>
    <property type="evidence" value="ECO:0007669"/>
    <property type="project" value="UniProtKB-KW"/>
</dbReference>
<dbReference type="GO" id="GO:0015297">
    <property type="term" value="F:antiporter activity"/>
    <property type="evidence" value="ECO:0007669"/>
    <property type="project" value="InterPro"/>
</dbReference>
<evidence type="ECO:0000256" key="3">
    <source>
        <dbReference type="ARBA" id="ARBA00022448"/>
    </source>
</evidence>
<evidence type="ECO:0000256" key="5">
    <source>
        <dbReference type="ARBA" id="ARBA00022692"/>
    </source>
</evidence>
<evidence type="ECO:0000256" key="2">
    <source>
        <dbReference type="ARBA" id="ARBA00010110"/>
    </source>
</evidence>
<dbReference type="GO" id="GO:0005886">
    <property type="term" value="C:plasma membrane"/>
    <property type="evidence" value="ECO:0007669"/>
    <property type="project" value="UniProtKB-SubCell"/>
</dbReference>
<feature type="transmembrane region" description="Helical" evidence="9">
    <location>
        <begin position="146"/>
        <end position="173"/>
    </location>
</feature>
<protein>
    <recommendedName>
        <fullName evidence="12">Arsenical-resistance protein ACR3</fullName>
    </recommendedName>
</protein>
<keyword evidence="6" id="KW-0059">Arsenical resistance</keyword>
<gene>
    <name evidence="10" type="ORF">NLI96_g1499</name>
</gene>
<dbReference type="GO" id="GO:0015105">
    <property type="term" value="F:arsenite transmembrane transporter activity"/>
    <property type="evidence" value="ECO:0007669"/>
    <property type="project" value="TreeGrafter"/>
</dbReference>
<name>A0AAD5VAU1_9APHY</name>